<protein>
    <submittedName>
        <fullName evidence="2">Uncharacterized protein</fullName>
    </submittedName>
</protein>
<sequence length="160" mass="18063">MAVPIIYTIKHCTAPQVARNSGHPWRGPLTESERARERGTLANVVVRKGGNLLSISQNLPQLAASFATLSKQQHRQANGFLFPNGAKPPISSRMYPDPPPPDWTPSSEWQRLKMRRDRGGYLGRERKRGRERGNKERKIQKPRRARPAVSARLVERSPGL</sequence>
<keyword evidence="3" id="KW-1185">Reference proteome</keyword>
<name>A0A4V6DFA9_9PEZI</name>
<dbReference type="Proteomes" id="UP000310108">
    <property type="component" value="Unassembled WGS sequence"/>
</dbReference>
<evidence type="ECO:0000313" key="3">
    <source>
        <dbReference type="Proteomes" id="UP000310108"/>
    </source>
</evidence>
<organism evidence="2 3">
    <name type="scientific">Colletotrichum tanaceti</name>
    <dbReference type="NCBI Taxonomy" id="1306861"/>
    <lineage>
        <taxon>Eukaryota</taxon>
        <taxon>Fungi</taxon>
        <taxon>Dikarya</taxon>
        <taxon>Ascomycota</taxon>
        <taxon>Pezizomycotina</taxon>
        <taxon>Sordariomycetes</taxon>
        <taxon>Hypocreomycetidae</taxon>
        <taxon>Glomerellales</taxon>
        <taxon>Glomerellaceae</taxon>
        <taxon>Colletotrichum</taxon>
        <taxon>Colletotrichum destructivum species complex</taxon>
    </lineage>
</organism>
<evidence type="ECO:0000256" key="1">
    <source>
        <dbReference type="SAM" id="MobiDB-lite"/>
    </source>
</evidence>
<comment type="caution">
    <text evidence="2">The sequence shown here is derived from an EMBL/GenBank/DDBJ whole genome shotgun (WGS) entry which is preliminary data.</text>
</comment>
<proteinExistence type="predicted"/>
<reference evidence="2 3" key="1">
    <citation type="journal article" date="2019" name="PLoS ONE">
        <title>Comparative genome analysis indicates high evolutionary potential of pathogenicity genes in Colletotrichum tanaceti.</title>
        <authorList>
            <person name="Lelwala R.V."/>
            <person name="Korhonen P.K."/>
            <person name="Young N.D."/>
            <person name="Scott J.B."/>
            <person name="Ades P.A."/>
            <person name="Gasser R.B."/>
            <person name="Taylor P.W.J."/>
        </authorList>
    </citation>
    <scope>NUCLEOTIDE SEQUENCE [LARGE SCALE GENOMIC DNA]</scope>
    <source>
        <strain evidence="2">BRIP57314</strain>
    </source>
</reference>
<gene>
    <name evidence="2" type="ORF">CTA1_5906</name>
</gene>
<dbReference type="EMBL" id="PJEX01000979">
    <property type="protein sequence ID" value="TKW48476.1"/>
    <property type="molecule type" value="Genomic_DNA"/>
</dbReference>
<evidence type="ECO:0000313" key="2">
    <source>
        <dbReference type="EMBL" id="TKW48476.1"/>
    </source>
</evidence>
<feature type="region of interest" description="Disordered" evidence="1">
    <location>
        <begin position="79"/>
        <end position="160"/>
    </location>
</feature>
<dbReference type="AlphaFoldDB" id="A0A4V6DFA9"/>
<accession>A0A4V6DFA9</accession>